<feature type="compositionally biased region" description="Basic and acidic residues" evidence="5">
    <location>
        <begin position="949"/>
        <end position="983"/>
    </location>
</feature>
<feature type="region of interest" description="Disordered" evidence="5">
    <location>
        <begin position="192"/>
        <end position="267"/>
    </location>
</feature>
<evidence type="ECO:0000313" key="9">
    <source>
        <dbReference type="Proteomes" id="UP000799757"/>
    </source>
</evidence>
<keyword evidence="2" id="KW-0812">Transmembrane</keyword>
<feature type="compositionally biased region" description="Low complexity" evidence="5">
    <location>
        <begin position="589"/>
        <end position="599"/>
    </location>
</feature>
<keyword evidence="9" id="KW-1185">Reference proteome</keyword>
<feature type="chain" id="PRO_5025538082" description="SUN domain-containing protein" evidence="6">
    <location>
        <begin position="27"/>
        <end position="1020"/>
    </location>
</feature>
<feature type="compositionally biased region" description="Basic and acidic residues" evidence="5">
    <location>
        <begin position="566"/>
        <end position="580"/>
    </location>
</feature>
<reference evidence="8" key="1">
    <citation type="journal article" date="2020" name="Stud. Mycol.">
        <title>101 Dothideomycetes genomes: a test case for predicting lifestyles and emergence of pathogens.</title>
        <authorList>
            <person name="Haridas S."/>
            <person name="Albert R."/>
            <person name="Binder M."/>
            <person name="Bloem J."/>
            <person name="Labutti K."/>
            <person name="Salamov A."/>
            <person name="Andreopoulos B."/>
            <person name="Baker S."/>
            <person name="Barry K."/>
            <person name="Bills G."/>
            <person name="Bluhm B."/>
            <person name="Cannon C."/>
            <person name="Castanera R."/>
            <person name="Culley D."/>
            <person name="Daum C."/>
            <person name="Ezra D."/>
            <person name="Gonzalez J."/>
            <person name="Henrissat B."/>
            <person name="Kuo A."/>
            <person name="Liang C."/>
            <person name="Lipzen A."/>
            <person name="Lutzoni F."/>
            <person name="Magnuson J."/>
            <person name="Mondo S."/>
            <person name="Nolan M."/>
            <person name="Ohm R."/>
            <person name="Pangilinan J."/>
            <person name="Park H.-J."/>
            <person name="Ramirez L."/>
            <person name="Alfaro M."/>
            <person name="Sun H."/>
            <person name="Tritt A."/>
            <person name="Yoshinaga Y."/>
            <person name="Zwiers L.-H."/>
            <person name="Turgeon B."/>
            <person name="Goodwin S."/>
            <person name="Spatafora J."/>
            <person name="Crous P."/>
            <person name="Grigoriev I."/>
        </authorList>
    </citation>
    <scope>NUCLEOTIDE SEQUENCE</scope>
    <source>
        <strain evidence="8">CBS 109.77</strain>
    </source>
</reference>
<keyword evidence="4" id="KW-0472">Membrane</keyword>
<feature type="region of interest" description="Disordered" evidence="5">
    <location>
        <begin position="436"/>
        <end position="671"/>
    </location>
</feature>
<feature type="compositionally biased region" description="Low complexity" evidence="5">
    <location>
        <begin position="621"/>
        <end position="661"/>
    </location>
</feature>
<dbReference type="GO" id="GO:0012505">
    <property type="term" value="C:endomembrane system"/>
    <property type="evidence" value="ECO:0007669"/>
    <property type="project" value="UniProtKB-SubCell"/>
</dbReference>
<organism evidence="8 9">
    <name type="scientific">Melanomma pulvis-pyrius CBS 109.77</name>
    <dbReference type="NCBI Taxonomy" id="1314802"/>
    <lineage>
        <taxon>Eukaryota</taxon>
        <taxon>Fungi</taxon>
        <taxon>Dikarya</taxon>
        <taxon>Ascomycota</taxon>
        <taxon>Pezizomycotina</taxon>
        <taxon>Dothideomycetes</taxon>
        <taxon>Pleosporomycetidae</taxon>
        <taxon>Pleosporales</taxon>
        <taxon>Melanommataceae</taxon>
        <taxon>Melanomma</taxon>
    </lineage>
</organism>
<dbReference type="PANTHER" id="PTHR12953">
    <property type="entry name" value="MEMBRANE PROTEIN CH1 RELATED"/>
    <property type="match status" value="1"/>
</dbReference>
<gene>
    <name evidence="8" type="ORF">K505DRAFT_316997</name>
</gene>
<sequence length="1020" mass="110792">MPTIGAQFRKWSPFLLLCSIPTFAQPANETTLAESSASTSVTASSSPSTAPAVTLSSLKATTASSYSESTCPFRTINYITHTLPQQCLKTSWSAPTQAASTEGSGEEGAELPGPSVAIPWIREEGVDSGPEASQHSSRLLVVTQPEETGALDAATASGTPSTEPEIELEADSPFDNANFLSFEEWKKKNLVRAGQSPEGVGQGRAASSEQRARRRPVDVNALDSLGEESEIEIDFSGFGNYGEDGSGSPSEDGNQVEATKAAADKDNAAPSSWALSKDAGKTCKERFNYASFDCAATVLKTNSQAKSSSSVLVEHKDSYMLNECSAQNKFVIVELCDDILVDTIVLANYEFFSSMFRHFRVSVSDRYPVKMDRWRALATFEARNSRDIQPFLVTEPQIWARYLRIEFLTHYGNEYYCPLSLVRVHGTTMMEQFRRDEEEARGDDDFAEPIEAAEGEPVKTAEPLAYDSMSIPTEPLPTELGKDVDSTPEAPTKTVTSESTEPVDIPNQPPEVRQESNSSEQLPVESTEASRPENATIISKDGDTKSGNTNSSPTSVPSSPSPSSSETRETKTSQIEHSKGAESPLGVREASAVSSSNSAEAEEKKVNTTAGSSQNGRASTKPSANGSASGSSSGPLSKSASNHTASGSQAQSQARSPSQTQPNPGSPTTQESFFKSIHKRLQHLEANSTLSLQYIEEQSRILRDAFVKVEKRQLSKTEKFLNHLNSTVMQELKAYRSLYDQMWQSTIMELESMKERQRSEIGEIGARLSLVADELVWQKRMAVVQSTLLLLCLGLVLFVRSGTLGAQSDEPIAQQIGHKYSQFFDSPPGTPAISGSSRRRRTFRNMWRSDTSVGLSDGVNAMSDAETDGHRSPAIEFSPPTPATLHTSHLGYEVASSPEQTNGTEGMEDVDTGLLTPGDEDTETEFRDRAKRAGVLETQSGPATPNGTRDSRPSWEEVDRAVDLLKAEEQGNGLQRERELERERRKKRSPLRRAESYDGPDDSPGDSPGDDDGEGLFVSG</sequence>
<evidence type="ECO:0000256" key="5">
    <source>
        <dbReference type="SAM" id="MobiDB-lite"/>
    </source>
</evidence>
<accession>A0A6A6WT61</accession>
<feature type="region of interest" description="Disordered" evidence="5">
    <location>
        <begin position="94"/>
        <end position="113"/>
    </location>
</feature>
<dbReference type="OrthoDB" id="266334at2759"/>
<evidence type="ECO:0000256" key="2">
    <source>
        <dbReference type="ARBA" id="ARBA00022692"/>
    </source>
</evidence>
<evidence type="ECO:0000313" key="8">
    <source>
        <dbReference type="EMBL" id="KAF2787262.1"/>
    </source>
</evidence>
<evidence type="ECO:0000259" key="7">
    <source>
        <dbReference type="PROSITE" id="PS51469"/>
    </source>
</evidence>
<keyword evidence="6" id="KW-0732">Signal</keyword>
<protein>
    <recommendedName>
        <fullName evidence="7">SUN domain-containing protein</fullName>
    </recommendedName>
</protein>
<keyword evidence="3" id="KW-1133">Transmembrane helix</keyword>
<feature type="compositionally biased region" description="Low complexity" evidence="5">
    <location>
        <begin position="551"/>
        <end position="565"/>
    </location>
</feature>
<evidence type="ECO:0000256" key="1">
    <source>
        <dbReference type="ARBA" id="ARBA00004308"/>
    </source>
</evidence>
<name>A0A6A6WT61_9PLEO</name>
<dbReference type="Pfam" id="PF07738">
    <property type="entry name" value="Sad1_UNC"/>
    <property type="match status" value="1"/>
</dbReference>
<feature type="compositionally biased region" description="Acidic residues" evidence="5">
    <location>
        <begin position="998"/>
        <end position="1014"/>
    </location>
</feature>
<dbReference type="InterPro" id="IPR012919">
    <property type="entry name" value="SUN_dom"/>
</dbReference>
<feature type="compositionally biased region" description="Polar residues" evidence="5">
    <location>
        <begin position="607"/>
        <end position="620"/>
    </location>
</feature>
<feature type="compositionally biased region" description="Acidic residues" evidence="5">
    <location>
        <begin position="439"/>
        <end position="454"/>
    </location>
</feature>
<feature type="domain" description="SUN" evidence="7">
    <location>
        <begin position="260"/>
        <end position="429"/>
    </location>
</feature>
<feature type="compositionally biased region" description="Polar residues" evidence="5">
    <location>
        <begin position="937"/>
        <end position="948"/>
    </location>
</feature>
<dbReference type="GO" id="GO:0005737">
    <property type="term" value="C:cytoplasm"/>
    <property type="evidence" value="ECO:0007669"/>
    <property type="project" value="TreeGrafter"/>
</dbReference>
<evidence type="ECO:0000256" key="4">
    <source>
        <dbReference type="ARBA" id="ARBA00023136"/>
    </source>
</evidence>
<dbReference type="GO" id="GO:0016020">
    <property type="term" value="C:membrane"/>
    <property type="evidence" value="ECO:0007669"/>
    <property type="project" value="InterPro"/>
</dbReference>
<proteinExistence type="predicted"/>
<feature type="signal peptide" evidence="6">
    <location>
        <begin position="1"/>
        <end position="26"/>
    </location>
</feature>
<dbReference type="InterPro" id="IPR045120">
    <property type="entry name" value="Suco/Slp1-like"/>
</dbReference>
<dbReference type="GO" id="GO:0034975">
    <property type="term" value="P:protein folding in endoplasmic reticulum"/>
    <property type="evidence" value="ECO:0007669"/>
    <property type="project" value="TreeGrafter"/>
</dbReference>
<evidence type="ECO:0000256" key="3">
    <source>
        <dbReference type="ARBA" id="ARBA00022989"/>
    </source>
</evidence>
<dbReference type="EMBL" id="MU002341">
    <property type="protein sequence ID" value="KAF2787262.1"/>
    <property type="molecule type" value="Genomic_DNA"/>
</dbReference>
<feature type="region of interest" description="Disordered" evidence="5">
    <location>
        <begin position="896"/>
        <end position="1020"/>
    </location>
</feature>
<evidence type="ECO:0000256" key="6">
    <source>
        <dbReference type="SAM" id="SignalP"/>
    </source>
</evidence>
<dbReference type="Gene3D" id="2.60.120.260">
    <property type="entry name" value="Galactose-binding domain-like"/>
    <property type="match status" value="1"/>
</dbReference>
<dbReference type="AlphaFoldDB" id="A0A6A6WT61"/>
<feature type="compositionally biased region" description="Low complexity" evidence="5">
    <location>
        <begin position="246"/>
        <end position="261"/>
    </location>
</feature>
<dbReference type="PANTHER" id="PTHR12953:SF0">
    <property type="entry name" value="SUN DOMAIN-CONTAINING OSSIFICATION FACTOR"/>
    <property type="match status" value="1"/>
</dbReference>
<comment type="subcellular location">
    <subcellularLocation>
        <location evidence="1">Endomembrane system</location>
    </subcellularLocation>
</comment>
<feature type="compositionally biased region" description="Polar residues" evidence="5">
    <location>
        <begin position="662"/>
        <end position="671"/>
    </location>
</feature>
<dbReference type="FunFam" id="2.60.120.260:FF:000082">
    <property type="entry name" value="Sad1/UNC domain protein"/>
    <property type="match status" value="1"/>
</dbReference>
<dbReference type="PROSITE" id="PS51469">
    <property type="entry name" value="SUN"/>
    <property type="match status" value="1"/>
</dbReference>
<dbReference type="Proteomes" id="UP000799757">
    <property type="component" value="Unassembled WGS sequence"/>
</dbReference>